<dbReference type="InterPro" id="IPR014894">
    <property type="entry name" value="DcrB/EagT6"/>
</dbReference>
<dbReference type="Pfam" id="PF08786">
    <property type="entry name" value="DcrB"/>
    <property type="match status" value="1"/>
</dbReference>
<dbReference type="EMBL" id="BMJQ01000006">
    <property type="protein sequence ID" value="GGF20470.1"/>
    <property type="molecule type" value="Genomic_DNA"/>
</dbReference>
<reference evidence="1" key="2">
    <citation type="submission" date="2020-09" db="EMBL/GenBank/DDBJ databases">
        <authorList>
            <person name="Sun Q."/>
            <person name="Zhou Y."/>
        </authorList>
    </citation>
    <scope>NUCLEOTIDE SEQUENCE</scope>
    <source>
        <strain evidence="1">CGMCC 1.15725</strain>
    </source>
</reference>
<evidence type="ECO:0000313" key="2">
    <source>
        <dbReference type="Proteomes" id="UP000646365"/>
    </source>
</evidence>
<dbReference type="RefSeq" id="WP_189046713.1">
    <property type="nucleotide sequence ID" value="NZ_BMJQ01000006.1"/>
</dbReference>
<name>A0A8J2YTQ3_9PROT</name>
<dbReference type="AlphaFoldDB" id="A0A8J2YTQ3"/>
<accession>A0A8J2YTQ3</accession>
<organism evidence="1 2">
    <name type="scientific">Aliidongia dinghuensis</name>
    <dbReference type="NCBI Taxonomy" id="1867774"/>
    <lineage>
        <taxon>Bacteria</taxon>
        <taxon>Pseudomonadati</taxon>
        <taxon>Pseudomonadota</taxon>
        <taxon>Alphaproteobacteria</taxon>
        <taxon>Rhodospirillales</taxon>
        <taxon>Dongiaceae</taxon>
        <taxon>Aliidongia</taxon>
    </lineage>
</organism>
<evidence type="ECO:0008006" key="3">
    <source>
        <dbReference type="Google" id="ProtNLM"/>
    </source>
</evidence>
<dbReference type="SUPFAM" id="SSF55724">
    <property type="entry name" value="Mog1p/PsbP-like"/>
    <property type="match status" value="1"/>
</dbReference>
<reference evidence="1" key="1">
    <citation type="journal article" date="2014" name="Int. J. Syst. Evol. Microbiol.">
        <title>Complete genome sequence of Corynebacterium casei LMG S-19264T (=DSM 44701T), isolated from a smear-ripened cheese.</title>
        <authorList>
            <consortium name="US DOE Joint Genome Institute (JGI-PGF)"/>
            <person name="Walter F."/>
            <person name="Albersmeier A."/>
            <person name="Kalinowski J."/>
            <person name="Ruckert C."/>
        </authorList>
    </citation>
    <scope>NUCLEOTIDE SEQUENCE</scope>
    <source>
        <strain evidence="1">CGMCC 1.15725</strain>
    </source>
</reference>
<dbReference type="Gene3D" id="3.40.1000.10">
    <property type="entry name" value="Mog1/PsbP, alpha/beta/alpha sandwich"/>
    <property type="match status" value="1"/>
</dbReference>
<dbReference type="Proteomes" id="UP000646365">
    <property type="component" value="Unassembled WGS sequence"/>
</dbReference>
<protein>
    <recommendedName>
        <fullName evidence="3">DUF1795 domain-containing protein</fullName>
    </recommendedName>
</protein>
<comment type="caution">
    <text evidence="1">The sequence shown here is derived from an EMBL/GenBank/DDBJ whole genome shotgun (WGS) entry which is preliminary data.</text>
</comment>
<dbReference type="InterPro" id="IPR016123">
    <property type="entry name" value="Mog1/PsbP_a/b/a-sand"/>
</dbReference>
<sequence length="159" mass="17462">MSDTEHPLYWLNEGTLPVDVPGDWEDHTINVLRVPGHGHAATSLVVTREKLPLGWTVAGYVHDQMRRLAAELKEFQVTATVPILYPDQRSEAICARWRAPEGPMDQVICCVSAGGQRLVIFTATHPAPMPDPLRRRLLQIIAGFRPIAAAVPAAETAQG</sequence>
<gene>
    <name evidence="1" type="ORF">GCM10011611_28130</name>
</gene>
<keyword evidence="2" id="KW-1185">Reference proteome</keyword>
<proteinExistence type="predicted"/>
<evidence type="ECO:0000313" key="1">
    <source>
        <dbReference type="EMBL" id="GGF20470.1"/>
    </source>
</evidence>